<keyword evidence="6" id="KW-1185">Reference proteome</keyword>
<dbReference type="Gene3D" id="3.30.70.270">
    <property type="match status" value="1"/>
</dbReference>
<dbReference type="InterPro" id="IPR052155">
    <property type="entry name" value="Biofilm_reg_signaling"/>
</dbReference>
<dbReference type="CDD" id="cd01949">
    <property type="entry name" value="GGDEF"/>
    <property type="match status" value="1"/>
</dbReference>
<evidence type="ECO:0000259" key="1">
    <source>
        <dbReference type="PROSITE" id="PS50112"/>
    </source>
</evidence>
<evidence type="ECO:0000259" key="2">
    <source>
        <dbReference type="PROSITE" id="PS50113"/>
    </source>
</evidence>
<evidence type="ECO:0008006" key="7">
    <source>
        <dbReference type="Google" id="ProtNLM"/>
    </source>
</evidence>
<dbReference type="InterPro" id="IPR000700">
    <property type="entry name" value="PAS-assoc_C"/>
</dbReference>
<dbReference type="InterPro" id="IPR013656">
    <property type="entry name" value="PAS_4"/>
</dbReference>
<accession>A0A1J0VQL8</accession>
<dbReference type="SMART" id="SM00267">
    <property type="entry name" value="GGDEF"/>
    <property type="match status" value="1"/>
</dbReference>
<dbReference type="PROSITE" id="PS50125">
    <property type="entry name" value="GUANYLATE_CYCLASE_2"/>
    <property type="match status" value="1"/>
</dbReference>
<dbReference type="GO" id="GO:0004016">
    <property type="term" value="F:adenylate cyclase activity"/>
    <property type="evidence" value="ECO:0007669"/>
    <property type="project" value="UniProtKB-ARBA"/>
</dbReference>
<dbReference type="SUPFAM" id="SSF55073">
    <property type="entry name" value="Nucleotide cyclase"/>
    <property type="match status" value="1"/>
</dbReference>
<dbReference type="OrthoDB" id="23692at2"/>
<dbReference type="SMART" id="SM00091">
    <property type="entry name" value="PAS"/>
    <property type="match status" value="1"/>
</dbReference>
<dbReference type="GO" id="GO:0009190">
    <property type="term" value="P:cyclic nucleotide biosynthetic process"/>
    <property type="evidence" value="ECO:0007669"/>
    <property type="project" value="InterPro"/>
</dbReference>
<dbReference type="InterPro" id="IPR001054">
    <property type="entry name" value="A/G_cyclase"/>
</dbReference>
<dbReference type="Pfam" id="PF00990">
    <property type="entry name" value="GGDEF"/>
    <property type="match status" value="1"/>
</dbReference>
<dbReference type="RefSeq" id="WP_071927504.1">
    <property type="nucleotide sequence ID" value="NZ_CP018082.1"/>
</dbReference>
<proteinExistence type="predicted"/>
<dbReference type="AlphaFoldDB" id="A0A1J0VQL8"/>
<sequence>MITAIAATPPRCAVEPEIDTDMTFDDIAQQWLEQLADLGPLPAGVVAETVVDLVAHLRAGLARPEFEPAVAEQAGAGLVAAGITAPAALGTAVPILRTLAEAARPGDTAAADTVIGGFCAGFARALQSSTPYAEGFELAFRHASIGISLGDEHGHILDANPAFERLVGRTVDELRSTDGFMLFPPERRAEVQELVESALEASPTGTLHVEGRFPRSDGSMVWTAWTVIRCSSTGGDRRYLLGFGEDITERRTATEQLQWQAMHDPLTALPNRRHLLDRLHTVIADAAPEAVAGVLALDLNNFKEVNDSFGHIAGDRLLAEVSARLEAAATRHGCLLARTGGDEFIVLAAPPADNDHIDSIVTGLHRALAHPFTVDGARITVAVSIGAVLAPMAGADADAVLDRADRALYAAKTGGSTHTVRR</sequence>
<feature type="domain" description="Guanylate cyclase" evidence="3">
    <location>
        <begin position="293"/>
        <end position="394"/>
    </location>
</feature>
<dbReference type="SMART" id="SM00086">
    <property type="entry name" value="PAC"/>
    <property type="match status" value="1"/>
</dbReference>
<dbReference type="CDD" id="cd00130">
    <property type="entry name" value="PAS"/>
    <property type="match status" value="1"/>
</dbReference>
<dbReference type="InterPro" id="IPR000014">
    <property type="entry name" value="PAS"/>
</dbReference>
<dbReference type="Gene3D" id="3.30.450.20">
    <property type="entry name" value="PAS domain"/>
    <property type="match status" value="1"/>
</dbReference>
<reference evidence="5" key="1">
    <citation type="submission" date="2016-11" db="EMBL/GenBank/DDBJ databases">
        <authorList>
            <person name="Jaros S."/>
            <person name="Januszkiewicz K."/>
            <person name="Wedrychowicz H."/>
        </authorList>
    </citation>
    <scope>NUCLEOTIDE SEQUENCE [LARGE SCALE GENOMIC DNA]</scope>
    <source>
        <strain evidence="5">Y48</strain>
    </source>
</reference>
<dbReference type="NCBIfam" id="TIGR00229">
    <property type="entry name" value="sensory_box"/>
    <property type="match status" value="1"/>
</dbReference>
<dbReference type="InterPro" id="IPR043128">
    <property type="entry name" value="Rev_trsase/Diguanyl_cyclase"/>
</dbReference>
<dbReference type="GO" id="GO:0035556">
    <property type="term" value="P:intracellular signal transduction"/>
    <property type="evidence" value="ECO:0007669"/>
    <property type="project" value="InterPro"/>
</dbReference>
<dbReference type="KEGG" id="nsl:BOX37_10565"/>
<gene>
    <name evidence="5" type="ORF">BOX37_10565</name>
</gene>
<dbReference type="InterPro" id="IPR029787">
    <property type="entry name" value="Nucleotide_cyclase"/>
</dbReference>
<evidence type="ECO:0000313" key="5">
    <source>
        <dbReference type="EMBL" id="APE34324.1"/>
    </source>
</evidence>
<dbReference type="PROSITE" id="PS50113">
    <property type="entry name" value="PAC"/>
    <property type="match status" value="1"/>
</dbReference>
<dbReference type="NCBIfam" id="TIGR00254">
    <property type="entry name" value="GGDEF"/>
    <property type="match status" value="1"/>
</dbReference>
<dbReference type="InterPro" id="IPR035965">
    <property type="entry name" value="PAS-like_dom_sf"/>
</dbReference>
<feature type="domain" description="PAS" evidence="1">
    <location>
        <begin position="151"/>
        <end position="202"/>
    </location>
</feature>
<evidence type="ECO:0000259" key="4">
    <source>
        <dbReference type="PROSITE" id="PS50887"/>
    </source>
</evidence>
<dbReference type="SUPFAM" id="SSF55785">
    <property type="entry name" value="PYP-like sensor domain (PAS domain)"/>
    <property type="match status" value="1"/>
</dbReference>
<organism evidence="5 6">
    <name type="scientific">Nocardia mangyaensis</name>
    <dbReference type="NCBI Taxonomy" id="2213200"/>
    <lineage>
        <taxon>Bacteria</taxon>
        <taxon>Bacillati</taxon>
        <taxon>Actinomycetota</taxon>
        <taxon>Actinomycetes</taxon>
        <taxon>Mycobacteriales</taxon>
        <taxon>Nocardiaceae</taxon>
        <taxon>Nocardia</taxon>
    </lineage>
</organism>
<name>A0A1J0VQL8_9NOCA</name>
<dbReference type="EMBL" id="CP018082">
    <property type="protein sequence ID" value="APE34324.1"/>
    <property type="molecule type" value="Genomic_DNA"/>
</dbReference>
<protein>
    <recommendedName>
        <fullName evidence="7">Sensor domain-containing diguanylate cyclase</fullName>
    </recommendedName>
</protein>
<feature type="domain" description="PAC" evidence="2">
    <location>
        <begin position="207"/>
        <end position="259"/>
    </location>
</feature>
<feature type="domain" description="GGDEF" evidence="4">
    <location>
        <begin position="290"/>
        <end position="422"/>
    </location>
</feature>
<dbReference type="InterPro" id="IPR000160">
    <property type="entry name" value="GGDEF_dom"/>
</dbReference>
<dbReference type="Proteomes" id="UP000183810">
    <property type="component" value="Chromosome"/>
</dbReference>
<evidence type="ECO:0000259" key="3">
    <source>
        <dbReference type="PROSITE" id="PS50125"/>
    </source>
</evidence>
<dbReference type="PANTHER" id="PTHR44757:SF2">
    <property type="entry name" value="BIOFILM ARCHITECTURE MAINTENANCE PROTEIN MBAA"/>
    <property type="match status" value="1"/>
</dbReference>
<dbReference type="PROSITE" id="PS50112">
    <property type="entry name" value="PAS"/>
    <property type="match status" value="1"/>
</dbReference>
<dbReference type="InterPro" id="IPR001610">
    <property type="entry name" value="PAC"/>
</dbReference>
<evidence type="ECO:0000313" key="6">
    <source>
        <dbReference type="Proteomes" id="UP000183810"/>
    </source>
</evidence>
<dbReference type="Pfam" id="PF08448">
    <property type="entry name" value="PAS_4"/>
    <property type="match status" value="1"/>
</dbReference>
<dbReference type="PROSITE" id="PS50887">
    <property type="entry name" value="GGDEF"/>
    <property type="match status" value="1"/>
</dbReference>
<dbReference type="PANTHER" id="PTHR44757">
    <property type="entry name" value="DIGUANYLATE CYCLASE DGCP"/>
    <property type="match status" value="1"/>
</dbReference>